<organism evidence="1 2">
    <name type="scientific">Clavelina lepadiformis</name>
    <name type="common">Light-bulb sea squirt</name>
    <name type="synonym">Ascidia lepadiformis</name>
    <dbReference type="NCBI Taxonomy" id="159417"/>
    <lineage>
        <taxon>Eukaryota</taxon>
        <taxon>Metazoa</taxon>
        <taxon>Chordata</taxon>
        <taxon>Tunicata</taxon>
        <taxon>Ascidiacea</taxon>
        <taxon>Aplousobranchia</taxon>
        <taxon>Clavelinidae</taxon>
        <taxon>Clavelina</taxon>
    </lineage>
</organism>
<evidence type="ECO:0008006" key="3">
    <source>
        <dbReference type="Google" id="ProtNLM"/>
    </source>
</evidence>
<evidence type="ECO:0000313" key="1">
    <source>
        <dbReference type="EMBL" id="CAK8685464.1"/>
    </source>
</evidence>
<comment type="caution">
    <text evidence="1">The sequence shown here is derived from an EMBL/GenBank/DDBJ whole genome shotgun (WGS) entry which is preliminary data.</text>
</comment>
<keyword evidence="2" id="KW-1185">Reference proteome</keyword>
<dbReference type="Proteomes" id="UP001642483">
    <property type="component" value="Unassembled WGS sequence"/>
</dbReference>
<dbReference type="EMBL" id="CAWYQH010000100">
    <property type="protein sequence ID" value="CAK8685464.1"/>
    <property type="molecule type" value="Genomic_DNA"/>
</dbReference>
<proteinExistence type="predicted"/>
<gene>
    <name evidence="1" type="ORF">CVLEPA_LOCUS16594</name>
</gene>
<reference evidence="1 2" key="1">
    <citation type="submission" date="2024-02" db="EMBL/GenBank/DDBJ databases">
        <authorList>
            <person name="Daric V."/>
            <person name="Darras S."/>
        </authorList>
    </citation>
    <scope>NUCLEOTIDE SEQUENCE [LARGE SCALE GENOMIC DNA]</scope>
</reference>
<sequence length="61" mass="7301">MKYKYARTLGLTREKNCHNQHIRALLKTNKTTLYSTENEQKASIVERFNPTMKNKMLKHFT</sequence>
<evidence type="ECO:0000313" key="2">
    <source>
        <dbReference type="Proteomes" id="UP001642483"/>
    </source>
</evidence>
<protein>
    <recommendedName>
        <fullName evidence="3">Integrase catalytic domain-containing protein</fullName>
    </recommendedName>
</protein>
<name>A0ABP0G0V7_CLALP</name>
<accession>A0ABP0G0V7</accession>